<dbReference type="Proteomes" id="UP000095705">
    <property type="component" value="Plasmid pACMP2"/>
</dbReference>
<organism evidence="3 4">
    <name type="scientific">Streptomyces subrutilus</name>
    <dbReference type="NCBI Taxonomy" id="36818"/>
    <lineage>
        <taxon>Bacteria</taxon>
        <taxon>Bacillati</taxon>
        <taxon>Actinomycetota</taxon>
        <taxon>Actinomycetes</taxon>
        <taxon>Kitasatosporales</taxon>
        <taxon>Streptomycetaceae</taxon>
        <taxon>Streptomyces</taxon>
    </lineage>
</organism>
<proteinExistence type="predicted"/>
<accession>A0A1E5NXC2</accession>
<dbReference type="EMBL" id="MEHK01000006">
    <property type="protein sequence ID" value="OEJ20875.1"/>
    <property type="molecule type" value="Genomic_DNA"/>
</dbReference>
<sequence length="250" mass="27007">MALRVGAGQSAQNEYQRRLRSWRTASRRRFLYGLPVAAAVAGLLDWWIGWRITGVPLFGHGAALAVLAAWCGTLAAPQHVTAWRSGAEGERKTARALAPLARQGAVILHDRAIPGRKANIDHLAVGSWGIALVDTKNWQAKGAKVAVSRDGATLWYGAYAQNRTVATVQGEARSAAAVLRRREGLPVDIQSIIAVQGASVGRRGILVFDGVVVLEAHRLRKYLRRQRVILSPAEVIQIGRAADQALPPKS</sequence>
<evidence type="ECO:0000313" key="3">
    <source>
        <dbReference type="EMBL" id="OEJ20875.1"/>
    </source>
</evidence>
<feature type="domain" description="NERD" evidence="2">
    <location>
        <begin position="85"/>
        <end position="202"/>
    </location>
</feature>
<reference evidence="3 4" key="1">
    <citation type="submission" date="2016-08" db="EMBL/GenBank/DDBJ databases">
        <title>The complete genome of Streptomyces subrutilus 10-1-1.</title>
        <authorList>
            <person name="Chen X."/>
        </authorList>
    </citation>
    <scope>NUCLEOTIDE SEQUENCE [LARGE SCALE GENOMIC DNA]</scope>
    <source>
        <strain evidence="3 4">10-1-1</strain>
        <plasmid evidence="4">pacmp2</plasmid>
    </source>
</reference>
<keyword evidence="4" id="KW-1185">Reference proteome</keyword>
<feature type="transmembrane region" description="Helical" evidence="1">
    <location>
        <begin position="55"/>
        <end position="76"/>
    </location>
</feature>
<feature type="transmembrane region" description="Helical" evidence="1">
    <location>
        <begin position="30"/>
        <end position="49"/>
    </location>
</feature>
<geneLocation type="plasmid" evidence="4">
    <name>pacmp2</name>
</geneLocation>
<evidence type="ECO:0000259" key="2">
    <source>
        <dbReference type="PROSITE" id="PS50965"/>
    </source>
</evidence>
<evidence type="ECO:0000313" key="4">
    <source>
        <dbReference type="Proteomes" id="UP000095705"/>
    </source>
</evidence>
<name>A0A1E5NXC2_9ACTN</name>
<keyword evidence="1" id="KW-0812">Transmembrane</keyword>
<dbReference type="Pfam" id="PF08378">
    <property type="entry name" value="NERD"/>
    <property type="match status" value="1"/>
</dbReference>
<dbReference type="OrthoDB" id="4246706at2"/>
<keyword evidence="1" id="KW-0472">Membrane</keyword>
<keyword evidence="3" id="KW-0614">Plasmid</keyword>
<dbReference type="InterPro" id="IPR011528">
    <property type="entry name" value="NERD"/>
</dbReference>
<comment type="caution">
    <text evidence="3">The sequence shown here is derived from an EMBL/GenBank/DDBJ whole genome shotgun (WGS) entry which is preliminary data.</text>
</comment>
<gene>
    <name evidence="3" type="ORF">BGK67_35145</name>
</gene>
<evidence type="ECO:0000256" key="1">
    <source>
        <dbReference type="SAM" id="Phobius"/>
    </source>
</evidence>
<dbReference type="PROSITE" id="PS50965">
    <property type="entry name" value="NERD"/>
    <property type="match status" value="1"/>
</dbReference>
<dbReference type="AlphaFoldDB" id="A0A1E5NXC2"/>
<dbReference type="RefSeq" id="WP_069918024.1">
    <property type="nucleotide sequence ID" value="NZ_CM007204.1"/>
</dbReference>
<keyword evidence="1" id="KW-1133">Transmembrane helix</keyword>
<protein>
    <recommendedName>
        <fullName evidence="2">NERD domain-containing protein</fullName>
    </recommendedName>
</protein>